<keyword evidence="9" id="KW-1185">Reference proteome</keyword>
<evidence type="ECO:0000313" key="8">
    <source>
        <dbReference type="EMBL" id="CDF36681.1"/>
    </source>
</evidence>
<dbReference type="OMA" id="RICAECN"/>
<dbReference type="FunFam" id="3.30.70.270:FF:000020">
    <property type="entry name" value="Transposon Tf2-6 polyprotein-like Protein"/>
    <property type="match status" value="1"/>
</dbReference>
<dbReference type="AlphaFoldDB" id="R7QGU1"/>
<evidence type="ECO:0000256" key="6">
    <source>
        <dbReference type="ARBA" id="ARBA00022918"/>
    </source>
</evidence>
<dbReference type="GO" id="GO:0003824">
    <property type="term" value="F:catalytic activity"/>
    <property type="evidence" value="ECO:0007669"/>
    <property type="project" value="UniProtKB-KW"/>
</dbReference>
<dbReference type="PANTHER" id="PTHR37984">
    <property type="entry name" value="PROTEIN CBG26694"/>
    <property type="match status" value="1"/>
</dbReference>
<accession>R7QGU1</accession>
<evidence type="ECO:0000256" key="3">
    <source>
        <dbReference type="ARBA" id="ARBA00022722"/>
    </source>
</evidence>
<keyword evidence="6" id="KW-0695">RNA-directed DNA polymerase</keyword>
<dbReference type="PhylomeDB" id="R7QGU1"/>
<dbReference type="SUPFAM" id="SSF56672">
    <property type="entry name" value="DNA/RNA polymerases"/>
    <property type="match status" value="1"/>
</dbReference>
<dbReference type="RefSeq" id="XP_005716500.1">
    <property type="nucleotide sequence ID" value="XM_005716443.1"/>
</dbReference>
<dbReference type="STRING" id="2769.R7QGU1"/>
<dbReference type="Proteomes" id="UP000012073">
    <property type="component" value="Unassembled WGS sequence"/>
</dbReference>
<dbReference type="Gene3D" id="3.30.70.270">
    <property type="match status" value="1"/>
</dbReference>
<dbReference type="CDD" id="cd09274">
    <property type="entry name" value="RNase_HI_RT_Ty3"/>
    <property type="match status" value="1"/>
</dbReference>
<evidence type="ECO:0000259" key="7">
    <source>
        <dbReference type="Pfam" id="PF17917"/>
    </source>
</evidence>
<protein>
    <recommendedName>
        <fullName evidence="7">Reverse transcriptase RNase H-like domain-containing protein</fullName>
    </recommendedName>
</protein>
<reference evidence="9" key="1">
    <citation type="journal article" date="2013" name="Proc. Natl. Acad. Sci. U.S.A.">
        <title>Genome structure and metabolic features in the red seaweed Chondrus crispus shed light on evolution of the Archaeplastida.</title>
        <authorList>
            <person name="Collen J."/>
            <person name="Porcel B."/>
            <person name="Carre W."/>
            <person name="Ball S.G."/>
            <person name="Chaparro C."/>
            <person name="Tonon T."/>
            <person name="Barbeyron T."/>
            <person name="Michel G."/>
            <person name="Noel B."/>
            <person name="Valentin K."/>
            <person name="Elias M."/>
            <person name="Artiguenave F."/>
            <person name="Arun A."/>
            <person name="Aury J.M."/>
            <person name="Barbosa-Neto J.F."/>
            <person name="Bothwell J.H."/>
            <person name="Bouget F.Y."/>
            <person name="Brillet L."/>
            <person name="Cabello-Hurtado F."/>
            <person name="Capella-Gutierrez S."/>
            <person name="Charrier B."/>
            <person name="Cladiere L."/>
            <person name="Cock J.M."/>
            <person name="Coelho S.M."/>
            <person name="Colleoni C."/>
            <person name="Czjzek M."/>
            <person name="Da Silva C."/>
            <person name="Delage L."/>
            <person name="Denoeud F."/>
            <person name="Deschamps P."/>
            <person name="Dittami S.M."/>
            <person name="Gabaldon T."/>
            <person name="Gachon C.M."/>
            <person name="Groisillier A."/>
            <person name="Herve C."/>
            <person name="Jabbari K."/>
            <person name="Katinka M."/>
            <person name="Kloareg B."/>
            <person name="Kowalczyk N."/>
            <person name="Labadie K."/>
            <person name="Leblanc C."/>
            <person name="Lopez P.J."/>
            <person name="McLachlan D.H."/>
            <person name="Meslet-Cladiere L."/>
            <person name="Moustafa A."/>
            <person name="Nehr Z."/>
            <person name="Nyvall Collen P."/>
            <person name="Panaud O."/>
            <person name="Partensky F."/>
            <person name="Poulain J."/>
            <person name="Rensing S.A."/>
            <person name="Rousvoal S."/>
            <person name="Samson G."/>
            <person name="Symeonidi A."/>
            <person name="Weissenbach J."/>
            <person name="Zambounis A."/>
            <person name="Wincker P."/>
            <person name="Boyen C."/>
        </authorList>
    </citation>
    <scope>NUCLEOTIDE SEQUENCE [LARGE SCALE GENOMIC DNA]</scope>
    <source>
        <strain evidence="9">cv. Stackhouse</strain>
    </source>
</reference>
<gene>
    <name evidence="8" type="ORF">CHC_T00005063001</name>
</gene>
<dbReference type="InterPro" id="IPR050951">
    <property type="entry name" value="Retrovirus_Pol_polyprotein"/>
</dbReference>
<dbReference type="PANTHER" id="PTHR37984:SF5">
    <property type="entry name" value="PROTEIN NYNRIN-LIKE"/>
    <property type="match status" value="1"/>
</dbReference>
<dbReference type="Gramene" id="CDF36681">
    <property type="protein sequence ID" value="CDF36681"/>
    <property type="gene ID" value="CHC_T00005063001"/>
</dbReference>
<feature type="domain" description="Reverse transcriptase RNase H-like" evidence="7">
    <location>
        <begin position="175"/>
        <end position="279"/>
    </location>
</feature>
<sequence length="311" mass="35296">MLKAGIITPLVSAWSFPIVILAQKDGNSRFSRMAENCNEKTTFVCRHGTFQFEVMPFGFMNAHSTFQRMTDQLFRELRFIRLLGHIVSAQGIEVHPEKFRAIQQQLAPTNTTRLRSFLGLAGHYRRFIPRLEISATPHAAMSVKRTLAWTPEMQKAFEDVKRKLTSPPVLAFPHFGKSFVAETDASSVSVGAVITQCKEYGKITAVQCAIRAMNDAKKKYSAIERGALAVIFALKKFRVYILSTQKCMLGTDHQALRYAFQKKDIHGRLATWMEFLAEYEFKVQYRPGNKNKAVDALNRLCVGRNPRGDPE</sequence>
<dbReference type="Gene3D" id="3.10.10.10">
    <property type="entry name" value="HIV Type 1 Reverse Transcriptase, subunit A, domain 1"/>
    <property type="match status" value="1"/>
</dbReference>
<dbReference type="InterPro" id="IPR041373">
    <property type="entry name" value="RT_RNaseH"/>
</dbReference>
<evidence type="ECO:0000256" key="5">
    <source>
        <dbReference type="ARBA" id="ARBA00022801"/>
    </source>
</evidence>
<keyword evidence="4" id="KW-0255">Endonuclease</keyword>
<dbReference type="KEGG" id="ccp:CHC_T00005063001"/>
<name>R7QGU1_CHOCR</name>
<evidence type="ECO:0000256" key="2">
    <source>
        <dbReference type="ARBA" id="ARBA00022695"/>
    </source>
</evidence>
<dbReference type="EMBL" id="HG001796">
    <property type="protein sequence ID" value="CDF36681.1"/>
    <property type="molecule type" value="Genomic_DNA"/>
</dbReference>
<evidence type="ECO:0000256" key="1">
    <source>
        <dbReference type="ARBA" id="ARBA00022679"/>
    </source>
</evidence>
<evidence type="ECO:0000313" key="9">
    <source>
        <dbReference type="Proteomes" id="UP000012073"/>
    </source>
</evidence>
<evidence type="ECO:0000256" key="4">
    <source>
        <dbReference type="ARBA" id="ARBA00022759"/>
    </source>
</evidence>
<organism evidence="8 9">
    <name type="scientific">Chondrus crispus</name>
    <name type="common">Carrageen Irish moss</name>
    <name type="synonym">Polymorpha crispa</name>
    <dbReference type="NCBI Taxonomy" id="2769"/>
    <lineage>
        <taxon>Eukaryota</taxon>
        <taxon>Rhodophyta</taxon>
        <taxon>Florideophyceae</taxon>
        <taxon>Rhodymeniophycidae</taxon>
        <taxon>Gigartinales</taxon>
        <taxon>Gigartinaceae</taxon>
        <taxon>Chondrus</taxon>
    </lineage>
</organism>
<proteinExistence type="predicted"/>
<keyword evidence="2" id="KW-0548">Nucleotidyltransferase</keyword>
<keyword evidence="1" id="KW-0808">Transferase</keyword>
<dbReference type="InterPro" id="IPR043128">
    <property type="entry name" value="Rev_trsase/Diguanyl_cyclase"/>
</dbReference>
<dbReference type="GeneID" id="17324217"/>
<dbReference type="InterPro" id="IPR043502">
    <property type="entry name" value="DNA/RNA_pol_sf"/>
</dbReference>
<dbReference type="OrthoDB" id="415724at2759"/>
<dbReference type="Pfam" id="PF17917">
    <property type="entry name" value="RT_RNaseH"/>
    <property type="match status" value="1"/>
</dbReference>
<keyword evidence="5" id="KW-0378">Hydrolase</keyword>
<keyword evidence="3" id="KW-0540">Nuclease</keyword>